<dbReference type="GO" id="GO:0097546">
    <property type="term" value="C:ciliary base"/>
    <property type="evidence" value="ECO:0007669"/>
    <property type="project" value="TreeGrafter"/>
</dbReference>
<reference evidence="7" key="1">
    <citation type="submission" date="2022-01" db="EMBL/GenBank/DDBJ databases">
        <authorList>
            <person name="King R."/>
        </authorList>
    </citation>
    <scope>NUCLEOTIDE SEQUENCE</scope>
</reference>
<evidence type="ECO:0000313" key="7">
    <source>
        <dbReference type="EMBL" id="CAH1389392.1"/>
    </source>
</evidence>
<comment type="subcellular location">
    <subcellularLocation>
        <location evidence="1">Cell projection</location>
        <location evidence="1">Cilium</location>
    </subcellularLocation>
    <subcellularLocation>
        <location evidence="2">Cytoplasm</location>
        <location evidence="2">Cytoskeleton</location>
    </subcellularLocation>
</comment>
<evidence type="ECO:0000256" key="1">
    <source>
        <dbReference type="ARBA" id="ARBA00004138"/>
    </source>
</evidence>
<organism evidence="7 8">
    <name type="scientific">Nezara viridula</name>
    <name type="common">Southern green stink bug</name>
    <name type="synonym">Cimex viridulus</name>
    <dbReference type="NCBI Taxonomy" id="85310"/>
    <lineage>
        <taxon>Eukaryota</taxon>
        <taxon>Metazoa</taxon>
        <taxon>Ecdysozoa</taxon>
        <taxon>Arthropoda</taxon>
        <taxon>Hexapoda</taxon>
        <taxon>Insecta</taxon>
        <taxon>Pterygota</taxon>
        <taxon>Neoptera</taxon>
        <taxon>Paraneoptera</taxon>
        <taxon>Hemiptera</taxon>
        <taxon>Heteroptera</taxon>
        <taxon>Panheteroptera</taxon>
        <taxon>Pentatomomorpha</taxon>
        <taxon>Pentatomoidea</taxon>
        <taxon>Pentatomidae</taxon>
        <taxon>Pentatominae</taxon>
        <taxon>Nezara</taxon>
    </lineage>
</organism>
<proteinExistence type="inferred from homology"/>
<keyword evidence="5" id="KW-0966">Cell projection</keyword>
<evidence type="ECO:0000256" key="6">
    <source>
        <dbReference type="ARBA" id="ARBA00034777"/>
    </source>
</evidence>
<protein>
    <submittedName>
        <fullName evidence="7">Uncharacterized protein</fullName>
    </submittedName>
</protein>
<name>A0A9P0DYY5_NEZVI</name>
<keyword evidence="8" id="KW-1185">Reference proteome</keyword>
<dbReference type="Proteomes" id="UP001152798">
    <property type="component" value="Chromosome 1"/>
</dbReference>
<evidence type="ECO:0000256" key="3">
    <source>
        <dbReference type="ARBA" id="ARBA00022490"/>
    </source>
</evidence>
<dbReference type="EMBL" id="OV725077">
    <property type="protein sequence ID" value="CAH1389392.1"/>
    <property type="molecule type" value="Genomic_DNA"/>
</dbReference>
<dbReference type="OrthoDB" id="446290at2759"/>
<dbReference type="PANTHER" id="PTHR33865:SF3">
    <property type="entry name" value="PROTEIN FAM183B"/>
    <property type="match status" value="1"/>
</dbReference>
<gene>
    <name evidence="7" type="ORF">NEZAVI_LOCUS807</name>
</gene>
<evidence type="ECO:0000256" key="5">
    <source>
        <dbReference type="ARBA" id="ARBA00023273"/>
    </source>
</evidence>
<dbReference type="PANTHER" id="PTHR33865">
    <property type="entry name" value="PROTEIN FAM183B"/>
    <property type="match status" value="1"/>
</dbReference>
<evidence type="ECO:0000313" key="8">
    <source>
        <dbReference type="Proteomes" id="UP001152798"/>
    </source>
</evidence>
<keyword evidence="4" id="KW-0206">Cytoskeleton</keyword>
<evidence type="ECO:0000256" key="4">
    <source>
        <dbReference type="ARBA" id="ARBA00023212"/>
    </source>
</evidence>
<evidence type="ECO:0000256" key="2">
    <source>
        <dbReference type="ARBA" id="ARBA00004245"/>
    </source>
</evidence>
<dbReference type="InterPro" id="IPR029214">
    <property type="entry name" value="CFAP144"/>
</dbReference>
<keyword evidence="3" id="KW-0963">Cytoplasm</keyword>
<accession>A0A9P0DYY5</accession>
<sequence length="125" mass="15149">MQAEGRPINQTLLIEAAKREWKFFKLYTDFRPNLKVAPIASKFYARHQKFDESLVKQEYVDLLKRVHSQLPKERNPYPETENQRYGWYLDPLIDNGYDFRINYRTKMSADIKLAIEMKRMTQQMR</sequence>
<dbReference type="Pfam" id="PF14886">
    <property type="entry name" value="FAM183"/>
    <property type="match status" value="1"/>
</dbReference>
<dbReference type="AlphaFoldDB" id="A0A9P0DYY5"/>
<comment type="similarity">
    <text evidence="6">Belongs to the CFAP144 family.</text>
</comment>
<dbReference type="GO" id="GO:0005856">
    <property type="term" value="C:cytoskeleton"/>
    <property type="evidence" value="ECO:0007669"/>
    <property type="project" value="UniProtKB-SubCell"/>
</dbReference>